<sequence>MRVSRFVSLFFASLLLAGTAVAAAPTPGNPVATPHLPYNAAADAKADVARALAEAKTAHVPVLLIFGANWCEDCRALDKALKEGKNAELMQQQFKVVKVDVGNFDHNLDVAQAYGNPLKKGIPAAVLVSSDNNQVLYATKGGELANARRMSESGIYDFFKQAASVKSPAL</sequence>
<dbReference type="Pfam" id="PF13899">
    <property type="entry name" value="Thioredoxin_7"/>
    <property type="match status" value="1"/>
</dbReference>
<dbReference type="SUPFAM" id="SSF52833">
    <property type="entry name" value="Thioredoxin-like"/>
    <property type="match status" value="1"/>
</dbReference>
<name>A0AAJ4MTJ2_9BURK</name>
<evidence type="ECO:0000313" key="3">
    <source>
        <dbReference type="EMBL" id="QSX96930.1"/>
    </source>
</evidence>
<dbReference type="Proteomes" id="UP000662821">
    <property type="component" value="Chromosome"/>
</dbReference>
<gene>
    <name evidence="3" type="ORF">J3P46_02860</name>
</gene>
<dbReference type="Gene3D" id="3.40.30.10">
    <property type="entry name" value="Glutaredoxin"/>
    <property type="match status" value="1"/>
</dbReference>
<accession>A0AAJ4MTJ2</accession>
<evidence type="ECO:0000313" key="4">
    <source>
        <dbReference type="Proteomes" id="UP000662821"/>
    </source>
</evidence>
<dbReference type="InterPro" id="IPR036249">
    <property type="entry name" value="Thioredoxin-like_sf"/>
</dbReference>
<keyword evidence="1" id="KW-0732">Signal</keyword>
<evidence type="ECO:0000259" key="2">
    <source>
        <dbReference type="PROSITE" id="PS51352"/>
    </source>
</evidence>
<feature type="domain" description="Thioredoxin" evidence="2">
    <location>
        <begin position="25"/>
        <end position="164"/>
    </location>
</feature>
<dbReference type="CDD" id="cd02947">
    <property type="entry name" value="TRX_family"/>
    <property type="match status" value="1"/>
</dbReference>
<dbReference type="EMBL" id="CP071520">
    <property type="protein sequence ID" value="QSX96930.1"/>
    <property type="molecule type" value="Genomic_DNA"/>
</dbReference>
<reference evidence="3 4" key="1">
    <citation type="submission" date="2021-03" db="EMBL/GenBank/DDBJ databases">
        <title>Draft genome sequence of Janthinobacterium sp. strain PLB02 isolated from infected primmorphs (Lubomirskia baicalensis).</title>
        <authorList>
            <person name="Chernogor L.I."/>
            <person name="Belikov S.I."/>
            <person name="Petrushin I.S."/>
        </authorList>
    </citation>
    <scope>NUCLEOTIDE SEQUENCE [LARGE SCALE GENOMIC DNA]</scope>
    <source>
        <strain evidence="3 4">PLB02</strain>
    </source>
</reference>
<proteinExistence type="predicted"/>
<dbReference type="PROSITE" id="PS51352">
    <property type="entry name" value="THIOREDOXIN_2"/>
    <property type="match status" value="1"/>
</dbReference>
<dbReference type="InterPro" id="IPR013766">
    <property type="entry name" value="Thioredoxin_domain"/>
</dbReference>
<protein>
    <submittedName>
        <fullName evidence="3">Thioredoxin family protein</fullName>
    </submittedName>
</protein>
<evidence type="ECO:0000256" key="1">
    <source>
        <dbReference type="SAM" id="SignalP"/>
    </source>
</evidence>
<dbReference type="RefSeq" id="WP_208672445.1">
    <property type="nucleotide sequence ID" value="NZ_CP071520.1"/>
</dbReference>
<organism evidence="3 4">
    <name type="scientific">Janthinobacterium lividum</name>
    <dbReference type="NCBI Taxonomy" id="29581"/>
    <lineage>
        <taxon>Bacteria</taxon>
        <taxon>Pseudomonadati</taxon>
        <taxon>Pseudomonadota</taxon>
        <taxon>Betaproteobacteria</taxon>
        <taxon>Burkholderiales</taxon>
        <taxon>Oxalobacteraceae</taxon>
        <taxon>Janthinobacterium</taxon>
    </lineage>
</organism>
<feature type="signal peptide" evidence="1">
    <location>
        <begin position="1"/>
        <end position="22"/>
    </location>
</feature>
<feature type="chain" id="PRO_5042543765" evidence="1">
    <location>
        <begin position="23"/>
        <end position="170"/>
    </location>
</feature>
<dbReference type="AlphaFoldDB" id="A0AAJ4MTJ2"/>